<dbReference type="InterPro" id="IPR045211">
    <property type="entry name" value="TFP11/STIP/Ntr1"/>
</dbReference>
<protein>
    <submittedName>
        <fullName evidence="5">GC-rich sequence DNA-binding factor-like protein-domain-containing protein</fullName>
    </submittedName>
</protein>
<keyword evidence="6" id="KW-1185">Reference proteome</keyword>
<feature type="compositionally biased region" description="Basic and acidic residues" evidence="3">
    <location>
        <begin position="170"/>
        <end position="187"/>
    </location>
</feature>
<dbReference type="Proteomes" id="UP001448207">
    <property type="component" value="Unassembled WGS sequence"/>
</dbReference>
<name>A0ABR3B3W9_PHYBL</name>
<dbReference type="InterPro" id="IPR022783">
    <property type="entry name" value="GCFC_dom"/>
</dbReference>
<gene>
    <name evidence="5" type="ORF">J3Q64DRAFT_1674575</name>
</gene>
<feature type="region of interest" description="Disordered" evidence="3">
    <location>
        <begin position="1"/>
        <end position="120"/>
    </location>
</feature>
<feature type="compositionally biased region" description="Gly residues" evidence="3">
    <location>
        <begin position="63"/>
        <end position="72"/>
    </location>
</feature>
<feature type="compositionally biased region" description="Acidic residues" evidence="3">
    <location>
        <begin position="188"/>
        <end position="203"/>
    </location>
</feature>
<reference evidence="5 6" key="1">
    <citation type="submission" date="2024-04" db="EMBL/GenBank/DDBJ databases">
        <title>Symmetric and asymmetric DNA N6-adenine methylation regulates different biological responses in Mucorales.</title>
        <authorList>
            <consortium name="Lawrence Berkeley National Laboratory"/>
            <person name="Lax C."/>
            <person name="Mondo S.J."/>
            <person name="Osorio-Concepcion M."/>
            <person name="Muszewska A."/>
            <person name="Corrochano-Luque M."/>
            <person name="Gutierrez G."/>
            <person name="Riley R."/>
            <person name="Lipzen A."/>
            <person name="Guo J."/>
            <person name="Hundley H."/>
            <person name="Amirebrahimi M."/>
            <person name="Ng V."/>
            <person name="Lorenzo-Gutierrez D."/>
            <person name="Binder U."/>
            <person name="Yang J."/>
            <person name="Song Y."/>
            <person name="Canovas D."/>
            <person name="Navarro E."/>
            <person name="Freitag M."/>
            <person name="Gabaldon T."/>
            <person name="Grigoriev I.V."/>
            <person name="Corrochano L.M."/>
            <person name="Nicolas F.E."/>
            <person name="Garre V."/>
        </authorList>
    </citation>
    <scope>NUCLEOTIDE SEQUENCE [LARGE SCALE GENOMIC DNA]</scope>
    <source>
        <strain evidence="5 6">L51</strain>
    </source>
</reference>
<feature type="domain" description="G-patch" evidence="4">
    <location>
        <begin position="120"/>
        <end position="166"/>
    </location>
</feature>
<proteinExistence type="inferred from homology"/>
<dbReference type="PANTHER" id="PTHR23329:SF1">
    <property type="entry name" value="TUFTELIN-INTERACTING PROTEIN 11"/>
    <property type="match status" value="1"/>
</dbReference>
<evidence type="ECO:0000313" key="5">
    <source>
        <dbReference type="EMBL" id="KAL0089960.1"/>
    </source>
</evidence>
<evidence type="ECO:0000256" key="2">
    <source>
        <dbReference type="SAM" id="Coils"/>
    </source>
</evidence>
<comment type="similarity">
    <text evidence="1">Belongs to the TFP11/STIP family.</text>
</comment>
<sequence>MLIAMGRRKAYMDDGGDSSDEERGRIHFDITEEDLEEERQGFSGVRKRKMFDDSSDDEATPKGGLGSGGWKTGGTTLFEPAKKSSTPEPQKVASPKRKNAFASASSSKPEPGFAGFSKHTTGFGQKMLEKMGWAAGKGLGAGGEGIINPVETKLRPKGMGMGFKGFDERTAQAKAEAKKQSTMRGDDSDQDQDQSEGDSGDSDDSGHKKKPGKAVKREAWKATAKKARKPKVVYKTANDILSEIIEKAPEAQQKVIDMTGPTIREVSLADIRTSDSPTFMETTTRLPELRHNIRLLVDLARGDLENLSREKQANVFRLQELDKELVDIQKNMERDTSQKKRVEEIKNIGVQLERISRDSMATGAYASGNITSLFGEYFEILETKYMDEVKSLGLDSMVVAVWAPILKYKCVHWDVLDEPTWGVDDVQRWRKLLRSNDDRDEFGDLIASKGVNLATPYETMMNTIWLTKVRSAINNRWNVRQPEPLIILLEAWKPLLPRFIFENIINQLLLPKITTAVSDWDPRNDPEMIHSWIHPWLPILEPWRLAEIFTNIRQKLSVVLRQWHPSDESALHIIIPWKQVWTASQMEMFLTKCILPKLTQVLRTEFVVDPQDQKIEPLVWCLAWKDMFSTTIIGQLLEHEFFPMWLNMLYNWLTQPRDQVNYDEVGEWYLWWKAVFEEFGLCSHKTVSQCFRKGLDMMFMAGNGQPVIPPSF</sequence>
<dbReference type="PROSITE" id="PS50174">
    <property type="entry name" value="G_PATCH"/>
    <property type="match status" value="1"/>
</dbReference>
<feature type="coiled-coil region" evidence="2">
    <location>
        <begin position="304"/>
        <end position="338"/>
    </location>
</feature>
<feature type="region of interest" description="Disordered" evidence="3">
    <location>
        <begin position="170"/>
        <end position="222"/>
    </location>
</feature>
<dbReference type="SMART" id="SM00443">
    <property type="entry name" value="G_patch"/>
    <property type="match status" value="1"/>
</dbReference>
<organism evidence="5 6">
    <name type="scientific">Phycomyces blakesleeanus</name>
    <dbReference type="NCBI Taxonomy" id="4837"/>
    <lineage>
        <taxon>Eukaryota</taxon>
        <taxon>Fungi</taxon>
        <taxon>Fungi incertae sedis</taxon>
        <taxon>Mucoromycota</taxon>
        <taxon>Mucoromycotina</taxon>
        <taxon>Mucoromycetes</taxon>
        <taxon>Mucorales</taxon>
        <taxon>Phycomycetaceae</taxon>
        <taxon>Phycomyces</taxon>
    </lineage>
</organism>
<comment type="caution">
    <text evidence="5">The sequence shown here is derived from an EMBL/GenBank/DDBJ whole genome shotgun (WGS) entry which is preliminary data.</text>
</comment>
<dbReference type="EMBL" id="JBCLYO010000004">
    <property type="protein sequence ID" value="KAL0089960.1"/>
    <property type="molecule type" value="Genomic_DNA"/>
</dbReference>
<accession>A0ABR3B3W9</accession>
<evidence type="ECO:0000256" key="3">
    <source>
        <dbReference type="SAM" id="MobiDB-lite"/>
    </source>
</evidence>
<evidence type="ECO:0000313" key="6">
    <source>
        <dbReference type="Proteomes" id="UP001448207"/>
    </source>
</evidence>
<dbReference type="Pfam" id="PF07842">
    <property type="entry name" value="GCFC"/>
    <property type="match status" value="1"/>
</dbReference>
<evidence type="ECO:0000259" key="4">
    <source>
        <dbReference type="PROSITE" id="PS50174"/>
    </source>
</evidence>
<feature type="compositionally biased region" description="Basic and acidic residues" evidence="3">
    <location>
        <begin position="21"/>
        <end position="30"/>
    </location>
</feature>
<dbReference type="Pfam" id="PF01585">
    <property type="entry name" value="G-patch"/>
    <property type="match status" value="1"/>
</dbReference>
<keyword evidence="2" id="KW-0175">Coiled coil</keyword>
<dbReference type="PANTHER" id="PTHR23329">
    <property type="entry name" value="TUFTELIN-INTERACTING PROTEIN 11-RELATED"/>
    <property type="match status" value="1"/>
</dbReference>
<dbReference type="InterPro" id="IPR000467">
    <property type="entry name" value="G_patch_dom"/>
</dbReference>
<evidence type="ECO:0000256" key="1">
    <source>
        <dbReference type="ARBA" id="ARBA00010900"/>
    </source>
</evidence>